<keyword evidence="6 12" id="KW-0479">Metal-binding</keyword>
<evidence type="ECO:0000256" key="5">
    <source>
        <dbReference type="ARBA" id="ARBA00022692"/>
    </source>
</evidence>
<dbReference type="GO" id="GO:0004497">
    <property type="term" value="F:monooxygenase activity"/>
    <property type="evidence" value="ECO:0007669"/>
    <property type="project" value="UniProtKB-KW"/>
</dbReference>
<evidence type="ECO:0000256" key="8">
    <source>
        <dbReference type="ARBA" id="ARBA00023002"/>
    </source>
</evidence>
<dbReference type="SUPFAM" id="SSF48264">
    <property type="entry name" value="Cytochrome P450"/>
    <property type="match status" value="1"/>
</dbReference>
<dbReference type="GO" id="GO:0020037">
    <property type="term" value="F:heme binding"/>
    <property type="evidence" value="ECO:0007669"/>
    <property type="project" value="InterPro"/>
</dbReference>
<evidence type="ECO:0000256" key="3">
    <source>
        <dbReference type="ARBA" id="ARBA00010617"/>
    </source>
</evidence>
<dbReference type="PROSITE" id="PS00086">
    <property type="entry name" value="CYTOCHROME_P450"/>
    <property type="match status" value="1"/>
</dbReference>
<sequence length="115" mass="12641">MVLINAWAIGRDPRHWDAPEEFSPERFEGGGAVDFKGTGFEFIPFGAGRRMCPGIAFGLANMDLALASLLYHFDWALPDGVQPGELDMTEAPGITTRRLSRLLLVPTLRVPLQGE</sequence>
<dbReference type="AlphaFoldDB" id="A0A811N266"/>
<keyword evidence="15" id="KW-1185">Reference proteome</keyword>
<keyword evidence="10 13" id="KW-0503">Monooxygenase</keyword>
<comment type="similarity">
    <text evidence="3 13">Belongs to the cytochrome P450 family.</text>
</comment>
<evidence type="ECO:0000313" key="14">
    <source>
        <dbReference type="EMBL" id="CAD6216751.1"/>
    </source>
</evidence>
<evidence type="ECO:0000256" key="4">
    <source>
        <dbReference type="ARBA" id="ARBA00022617"/>
    </source>
</evidence>
<dbReference type="PRINTS" id="PR00463">
    <property type="entry name" value="EP450I"/>
</dbReference>
<evidence type="ECO:0000256" key="9">
    <source>
        <dbReference type="ARBA" id="ARBA00023004"/>
    </source>
</evidence>
<evidence type="ECO:0000256" key="12">
    <source>
        <dbReference type="PIRSR" id="PIRSR602401-1"/>
    </source>
</evidence>
<evidence type="ECO:0000256" key="10">
    <source>
        <dbReference type="ARBA" id="ARBA00023033"/>
    </source>
</evidence>
<keyword evidence="7" id="KW-1133">Transmembrane helix</keyword>
<keyword evidence="11" id="KW-0472">Membrane</keyword>
<gene>
    <name evidence="14" type="ORF">NCGR_LOCUS10923</name>
</gene>
<dbReference type="GO" id="GO:0016705">
    <property type="term" value="F:oxidoreductase activity, acting on paired donors, with incorporation or reduction of molecular oxygen"/>
    <property type="evidence" value="ECO:0007669"/>
    <property type="project" value="InterPro"/>
</dbReference>
<evidence type="ECO:0000256" key="7">
    <source>
        <dbReference type="ARBA" id="ARBA00022989"/>
    </source>
</evidence>
<keyword evidence="5" id="KW-0812">Transmembrane</keyword>
<dbReference type="InterPro" id="IPR052306">
    <property type="entry name" value="CYP450_71D"/>
</dbReference>
<organism evidence="14 15">
    <name type="scientific">Miscanthus lutarioriparius</name>
    <dbReference type="NCBI Taxonomy" id="422564"/>
    <lineage>
        <taxon>Eukaryota</taxon>
        <taxon>Viridiplantae</taxon>
        <taxon>Streptophyta</taxon>
        <taxon>Embryophyta</taxon>
        <taxon>Tracheophyta</taxon>
        <taxon>Spermatophyta</taxon>
        <taxon>Magnoliopsida</taxon>
        <taxon>Liliopsida</taxon>
        <taxon>Poales</taxon>
        <taxon>Poaceae</taxon>
        <taxon>PACMAD clade</taxon>
        <taxon>Panicoideae</taxon>
        <taxon>Andropogonodae</taxon>
        <taxon>Andropogoneae</taxon>
        <taxon>Saccharinae</taxon>
        <taxon>Miscanthus</taxon>
    </lineage>
</organism>
<keyword evidence="9 12" id="KW-0408">Iron</keyword>
<name>A0A811N266_9POAL</name>
<dbReference type="InterPro" id="IPR002401">
    <property type="entry name" value="Cyt_P450_E_grp-I"/>
</dbReference>
<dbReference type="PANTHER" id="PTHR47953:SF19">
    <property type="entry name" value="OS06G0641600 PROTEIN"/>
    <property type="match status" value="1"/>
</dbReference>
<dbReference type="OrthoDB" id="785055at2759"/>
<comment type="subcellular location">
    <subcellularLocation>
        <location evidence="2">Membrane</location>
        <topology evidence="2">Single-pass membrane protein</topology>
    </subcellularLocation>
</comment>
<accession>A0A811N266</accession>
<dbReference type="Pfam" id="PF00067">
    <property type="entry name" value="p450"/>
    <property type="match status" value="1"/>
</dbReference>
<evidence type="ECO:0000256" key="2">
    <source>
        <dbReference type="ARBA" id="ARBA00004167"/>
    </source>
</evidence>
<dbReference type="EMBL" id="CAJGYO010000003">
    <property type="protein sequence ID" value="CAD6216751.1"/>
    <property type="molecule type" value="Genomic_DNA"/>
</dbReference>
<evidence type="ECO:0000313" key="15">
    <source>
        <dbReference type="Proteomes" id="UP000604825"/>
    </source>
</evidence>
<dbReference type="InterPro" id="IPR017972">
    <property type="entry name" value="Cyt_P450_CS"/>
</dbReference>
<comment type="cofactor">
    <cofactor evidence="1 12">
        <name>heme</name>
        <dbReference type="ChEBI" id="CHEBI:30413"/>
    </cofactor>
</comment>
<proteinExistence type="inferred from homology"/>
<dbReference type="Gene3D" id="1.10.630.10">
    <property type="entry name" value="Cytochrome P450"/>
    <property type="match status" value="1"/>
</dbReference>
<keyword evidence="4 12" id="KW-0349">Heme</keyword>
<protein>
    <recommendedName>
        <fullName evidence="16">Cytochrome P450</fullName>
    </recommendedName>
</protein>
<evidence type="ECO:0000256" key="1">
    <source>
        <dbReference type="ARBA" id="ARBA00001971"/>
    </source>
</evidence>
<comment type="caution">
    <text evidence="14">The sequence shown here is derived from an EMBL/GenBank/DDBJ whole genome shotgun (WGS) entry which is preliminary data.</text>
</comment>
<evidence type="ECO:0000256" key="11">
    <source>
        <dbReference type="ARBA" id="ARBA00023136"/>
    </source>
</evidence>
<dbReference type="GO" id="GO:0005506">
    <property type="term" value="F:iron ion binding"/>
    <property type="evidence" value="ECO:0007669"/>
    <property type="project" value="InterPro"/>
</dbReference>
<evidence type="ECO:0000256" key="13">
    <source>
        <dbReference type="RuleBase" id="RU000461"/>
    </source>
</evidence>
<dbReference type="GO" id="GO:0016020">
    <property type="term" value="C:membrane"/>
    <property type="evidence" value="ECO:0007669"/>
    <property type="project" value="UniProtKB-SubCell"/>
</dbReference>
<evidence type="ECO:0000256" key="6">
    <source>
        <dbReference type="ARBA" id="ARBA00022723"/>
    </source>
</evidence>
<reference evidence="14" key="1">
    <citation type="submission" date="2020-10" db="EMBL/GenBank/DDBJ databases">
        <authorList>
            <person name="Han B."/>
            <person name="Lu T."/>
            <person name="Zhao Q."/>
            <person name="Huang X."/>
            <person name="Zhao Y."/>
        </authorList>
    </citation>
    <scope>NUCLEOTIDE SEQUENCE</scope>
</reference>
<dbReference type="Proteomes" id="UP000604825">
    <property type="component" value="Unassembled WGS sequence"/>
</dbReference>
<dbReference type="PANTHER" id="PTHR47953">
    <property type="entry name" value="OS08G0105600 PROTEIN"/>
    <property type="match status" value="1"/>
</dbReference>
<keyword evidence="8 13" id="KW-0560">Oxidoreductase</keyword>
<dbReference type="InterPro" id="IPR036396">
    <property type="entry name" value="Cyt_P450_sf"/>
</dbReference>
<evidence type="ECO:0008006" key="16">
    <source>
        <dbReference type="Google" id="ProtNLM"/>
    </source>
</evidence>
<feature type="binding site" description="axial binding residue" evidence="12">
    <location>
        <position position="52"/>
    </location>
    <ligand>
        <name>heme</name>
        <dbReference type="ChEBI" id="CHEBI:30413"/>
    </ligand>
    <ligandPart>
        <name>Fe</name>
        <dbReference type="ChEBI" id="CHEBI:18248"/>
    </ligandPart>
</feature>
<dbReference type="InterPro" id="IPR001128">
    <property type="entry name" value="Cyt_P450"/>
</dbReference>